<evidence type="ECO:0000256" key="7">
    <source>
        <dbReference type="ARBA" id="ARBA00047304"/>
    </source>
</evidence>
<dbReference type="Pfam" id="PF23282">
    <property type="entry name" value="WHD_ROQ1"/>
    <property type="match status" value="1"/>
</dbReference>
<evidence type="ECO:0000313" key="12">
    <source>
        <dbReference type="Proteomes" id="UP000006548"/>
    </source>
</evidence>
<evidence type="ECO:0000259" key="8">
    <source>
        <dbReference type="PROSITE" id="PS50104"/>
    </source>
</evidence>
<feature type="domain" description="TIR" evidence="8">
    <location>
        <begin position="40"/>
        <end position="204"/>
    </location>
</feature>
<dbReference type="FunCoup" id="Q9CAD9">
    <property type="interactions" value="5"/>
</dbReference>
<evidence type="ECO:0007829" key="13">
    <source>
        <dbReference type="PeptideAtlas" id="Q9CAD9"/>
    </source>
</evidence>
<dbReference type="InterPro" id="IPR044974">
    <property type="entry name" value="Disease_R_plants"/>
</dbReference>
<comment type="catalytic activity">
    <reaction evidence="7">
        <text>NAD(+) + H2O = ADP-D-ribose + nicotinamide + H(+)</text>
        <dbReference type="Rhea" id="RHEA:16301"/>
        <dbReference type="ChEBI" id="CHEBI:15377"/>
        <dbReference type="ChEBI" id="CHEBI:15378"/>
        <dbReference type="ChEBI" id="CHEBI:17154"/>
        <dbReference type="ChEBI" id="CHEBI:57540"/>
        <dbReference type="ChEBI" id="CHEBI:57967"/>
        <dbReference type="EC" id="3.2.2.6"/>
    </reaction>
    <physiologicalReaction direction="left-to-right" evidence="7">
        <dbReference type="Rhea" id="RHEA:16302"/>
    </physiologicalReaction>
</comment>
<evidence type="ECO:0000256" key="1">
    <source>
        <dbReference type="ARBA" id="ARBA00011982"/>
    </source>
</evidence>
<evidence type="ECO:0000256" key="4">
    <source>
        <dbReference type="ARBA" id="ARBA00022801"/>
    </source>
</evidence>
<dbReference type="GO" id="GO:0043531">
    <property type="term" value="F:ADP binding"/>
    <property type="evidence" value="ECO:0007669"/>
    <property type="project" value="InterPro"/>
</dbReference>
<evidence type="ECO:0000313" key="11">
    <source>
        <dbReference type="EMBL" id="ANM60617.1"/>
    </source>
</evidence>
<dbReference type="SUPFAM" id="SSF52540">
    <property type="entry name" value="P-loop containing nucleoside triphosphate hydrolases"/>
    <property type="match status" value="1"/>
</dbReference>
<name>Q9CAD9_ARATH</name>
<dbReference type="SMR" id="Q9CAD9"/>
<evidence type="ECO:0000256" key="3">
    <source>
        <dbReference type="ARBA" id="ARBA00022737"/>
    </source>
</evidence>
<keyword evidence="2" id="KW-0433">Leucine-rich repeat</keyword>
<evidence type="ECO:0000256" key="6">
    <source>
        <dbReference type="ARBA" id="ARBA00023027"/>
    </source>
</evidence>
<dbReference type="SMART" id="SM00382">
    <property type="entry name" value="AAA"/>
    <property type="match status" value="1"/>
</dbReference>
<evidence type="ECO:0007829" key="14">
    <source>
        <dbReference type="ProteomicsDB" id="Q9CAD9"/>
    </source>
</evidence>
<dbReference type="SUPFAM" id="SSF46785">
    <property type="entry name" value="Winged helix' DNA-binding domain"/>
    <property type="match status" value="1"/>
</dbReference>
<dbReference type="Pfam" id="PF07725">
    <property type="entry name" value="LRR_3"/>
    <property type="match status" value="1"/>
</dbReference>
<dbReference type="InterPro" id="IPR002182">
    <property type="entry name" value="NB-ARC"/>
</dbReference>
<reference evidence="12" key="6">
    <citation type="journal article" date="2017" name="Plant J.">
        <title>Araport11: a complete reannotation of the Arabidopsis thaliana reference genome.</title>
        <authorList>
            <person name="Cheng C.Y."/>
            <person name="Krishnakumar V."/>
            <person name="Chan A.P."/>
            <person name="Thibaud-Nissen F."/>
            <person name="Schobel S."/>
            <person name="Town C.D."/>
        </authorList>
    </citation>
    <scope>GENOME REANNOTATION</scope>
    <source>
        <strain evidence="12">cv. Columbia</strain>
    </source>
</reference>
<evidence type="ECO:0000313" key="9">
    <source>
        <dbReference type="Araport" id="AT1G63740"/>
    </source>
</evidence>
<dbReference type="EMBL" id="CP002684">
    <property type="protein sequence ID" value="ANM60617.1"/>
    <property type="molecule type" value="Genomic_DNA"/>
</dbReference>
<dbReference type="EMBL" id="AC011622">
    <property type="protein sequence ID" value="AAG52417.1"/>
    <property type="molecule type" value="Genomic_DNA"/>
</dbReference>
<protein>
    <recommendedName>
        <fullName evidence="1">ADP-ribosyl cyclase/cyclic ADP-ribose hydrolase</fullName>
        <ecNumber evidence="1">3.2.2.6</ecNumber>
    </recommendedName>
</protein>
<dbReference type="iPTMnet" id="Q9CAD9"/>
<dbReference type="SUPFAM" id="SSF52200">
    <property type="entry name" value="Toll/Interleukin receptor TIR domain"/>
    <property type="match status" value="1"/>
</dbReference>
<dbReference type="EC" id="3.2.2.6" evidence="1"/>
<accession>Q9CAD9</accession>
<dbReference type="FunFam" id="1.10.8.430:FF:000002">
    <property type="entry name" value="Disease resistance protein (TIR-NBS-LRR class)"/>
    <property type="match status" value="1"/>
</dbReference>
<dbReference type="PANTHER" id="PTHR11017:SF225">
    <property type="entry name" value="ADP-RIBOSYL CYCLASE_CYCLIC ADP-RIBOSE HYDROLASE-RELATED"/>
    <property type="match status" value="1"/>
</dbReference>
<dbReference type="PANTHER" id="PTHR11017">
    <property type="entry name" value="LEUCINE-RICH REPEAT-CONTAINING PROTEIN"/>
    <property type="match status" value="1"/>
</dbReference>
<dbReference type="PIR" id="E96662">
    <property type="entry name" value="E96662"/>
</dbReference>
<dbReference type="GO" id="GO:0006952">
    <property type="term" value="P:defense response"/>
    <property type="evidence" value="ECO:0007669"/>
    <property type="project" value="UniProtKB-KW"/>
</dbReference>
<keyword evidence="13 14" id="KW-1267">Proteomics identification</keyword>
<dbReference type="InterPro" id="IPR058192">
    <property type="entry name" value="WHD_ROQ1-like"/>
</dbReference>
<dbReference type="InterPro" id="IPR042197">
    <property type="entry name" value="Apaf_helical"/>
</dbReference>
<dbReference type="Gene3D" id="3.80.10.10">
    <property type="entry name" value="Ribonuclease Inhibitor"/>
    <property type="match status" value="1"/>
</dbReference>
<dbReference type="Pfam" id="PF01582">
    <property type="entry name" value="TIR"/>
    <property type="match status" value="1"/>
</dbReference>
<dbReference type="SUPFAM" id="SSF52058">
    <property type="entry name" value="L domain-like"/>
    <property type="match status" value="1"/>
</dbReference>
<reference evidence="10" key="3">
    <citation type="submission" date="2001-01" db="EMBL/GenBank/DDBJ databases">
        <authorList>
            <person name="Town C.D."/>
            <person name="Kaul S."/>
        </authorList>
    </citation>
    <scope>NUCLEOTIDE SEQUENCE</scope>
</reference>
<dbReference type="STRING" id="3702.Q9CAD9"/>
<evidence type="ECO:0000256" key="5">
    <source>
        <dbReference type="ARBA" id="ARBA00022821"/>
    </source>
</evidence>
<dbReference type="PRINTS" id="PR00364">
    <property type="entry name" value="DISEASERSIST"/>
</dbReference>
<dbReference type="Gene3D" id="1.10.8.430">
    <property type="entry name" value="Helical domain of apoptotic protease-activating factors"/>
    <property type="match status" value="1"/>
</dbReference>
<keyword evidence="5" id="KW-0611">Plant defense</keyword>
<dbReference type="InterPro" id="IPR000157">
    <property type="entry name" value="TIR_dom"/>
</dbReference>
<dbReference type="FunFam" id="3.80.10.10:FF:000386">
    <property type="entry name" value="Disease resistance protein RPS4"/>
    <property type="match status" value="1"/>
</dbReference>
<dbReference type="PROSITE" id="PS50104">
    <property type="entry name" value="TIR"/>
    <property type="match status" value="1"/>
</dbReference>
<dbReference type="InterPro" id="IPR003593">
    <property type="entry name" value="AAA+_ATPase"/>
</dbReference>
<reference evidence="11 12" key="2">
    <citation type="journal article" date="2000" name="Nature">
        <title>Sequence and analysis of chromosome 1 of the plant Arabidopsis thaliana.</title>
        <authorList>
            <person name="Theologis A."/>
            <person name="Ecker J.R."/>
            <person name="Palm C.J."/>
            <person name="Federspiel N.A."/>
            <person name="Kaul S."/>
            <person name="White O."/>
            <person name="Alonso J."/>
            <person name="Altafi H."/>
            <person name="Araujo R."/>
            <person name="Bowman C.L."/>
            <person name="Brooks S.Y."/>
            <person name="Buehler E."/>
            <person name="Chan A."/>
            <person name="Chao Q."/>
            <person name="Chen H."/>
            <person name="Cheuk R.F."/>
            <person name="Chin C.W."/>
            <person name="Chung M.K."/>
            <person name="Conn L."/>
            <person name="Conway A.B."/>
            <person name="Conway A.R."/>
            <person name="Creasy T.H."/>
            <person name="Dewar K."/>
            <person name="Dunn P."/>
            <person name="Etgu P."/>
            <person name="Feldblyum T.V."/>
            <person name="Feng J."/>
            <person name="Fong B."/>
            <person name="Fujii C.Y."/>
            <person name="Gill J.E."/>
            <person name="Goldsmith A.D."/>
            <person name="Haas B."/>
            <person name="Hansen N.F."/>
            <person name="Hughes B."/>
            <person name="Huizar L."/>
            <person name="Hunter J.L."/>
            <person name="Jenkins J."/>
            <person name="Johnson-Hopson C."/>
            <person name="Khan S."/>
            <person name="Khaykin E."/>
            <person name="Kim C.J."/>
            <person name="Koo H.L."/>
            <person name="Kremenetskaia I."/>
            <person name="Kurtz D.B."/>
            <person name="Kwan A."/>
            <person name="Lam B."/>
            <person name="Langin-Hooper S."/>
            <person name="Lee A."/>
            <person name="Lee J.M."/>
            <person name="Lenz C.A."/>
            <person name="Li J.H."/>
            <person name="Li Y."/>
            <person name="Lin X."/>
            <person name="Liu S.X."/>
            <person name="Liu Z.A."/>
            <person name="Luros J.S."/>
            <person name="Maiti R."/>
            <person name="Marziali A."/>
            <person name="Militscher J."/>
            <person name="Miranda M."/>
            <person name="Nguyen M."/>
            <person name="Nierman W.C."/>
            <person name="Osborne B.I."/>
            <person name="Pai G."/>
            <person name="Peterson J."/>
            <person name="Pham P.K."/>
            <person name="Rizzo M."/>
            <person name="Rooney T."/>
            <person name="Rowley D."/>
            <person name="Sakano H."/>
            <person name="Salzberg S.L."/>
            <person name="Schwartz J.R."/>
            <person name="Shinn P."/>
            <person name="Southwick A.M."/>
            <person name="Sun H."/>
            <person name="Tallon L.J."/>
            <person name="Tambunga G."/>
            <person name="Toriumi M.J."/>
            <person name="Town C.D."/>
            <person name="Utterback T."/>
            <person name="Van Aken S."/>
            <person name="Vaysberg M."/>
            <person name="Vysotskaia V.S."/>
            <person name="Walker M."/>
            <person name="Wu D."/>
            <person name="Yu G."/>
            <person name="Fraser C.M."/>
            <person name="Venter J.C."/>
            <person name="Davis R.W."/>
        </authorList>
    </citation>
    <scope>NUCLEOTIDE SEQUENCE [LARGE SCALE GENOMIC DNA]</scope>
    <source>
        <strain evidence="12">cv. Columbia</strain>
    </source>
</reference>
<dbReference type="GeneID" id="842678"/>
<proteinExistence type="evidence at protein level"/>
<reference evidence="11" key="4">
    <citation type="submission" date="2011-02" db="EMBL/GenBank/DDBJ databases">
        <authorList>
            <consortium name="TAIR"/>
            <person name="Swarbreck D."/>
            <person name="Lamesch P."/>
            <person name="Wilks C."/>
            <person name="Huala E."/>
        </authorList>
    </citation>
    <scope>NUCLEOTIDE SEQUENCE</scope>
</reference>
<dbReference type="TAIR" id="AT1G63740"/>
<dbReference type="FunFam" id="3.40.50.300:FF:001002">
    <property type="entry name" value="Disease resistance protein (TIR-NBS-LRR class)"/>
    <property type="match status" value="1"/>
</dbReference>
<dbReference type="ProteomicsDB" id="183253"/>
<dbReference type="InterPro" id="IPR035897">
    <property type="entry name" value="Toll_tir_struct_dom_sf"/>
</dbReference>
<evidence type="ECO:0000313" key="10">
    <source>
        <dbReference type="EMBL" id="AAG52417.1"/>
    </source>
</evidence>
<reference evidence="10" key="1">
    <citation type="submission" date="1999-10" db="EMBL/GenBank/DDBJ databases">
        <title>Arabidopsis thaliana chromosome 1 BAC F24D7 genomic sequence.</title>
        <authorList>
            <person name="Lin X."/>
            <person name="Kaul S."/>
            <person name="Town C.D."/>
            <person name="Benito M."/>
            <person name="Creasy T.H."/>
            <person name="Haas B.J."/>
            <person name="Wu D."/>
            <person name="Maiti R."/>
            <person name="Ronning C.M."/>
            <person name="Koo H."/>
            <person name="Fujii C.Y."/>
            <person name="Utterback T.R."/>
            <person name="Barnstead M.E."/>
            <person name="Bowman C.L."/>
            <person name="White O."/>
            <person name="Nierman W.C."/>
            <person name="Fraser C.M."/>
        </authorList>
    </citation>
    <scope>NUCLEOTIDE SEQUENCE</scope>
</reference>
<keyword evidence="6" id="KW-0520">NAD</keyword>
<organism evidence="10">
    <name type="scientific">Arabidopsis thaliana</name>
    <name type="common">Mouse-ear cress</name>
    <dbReference type="NCBI Taxonomy" id="3702"/>
    <lineage>
        <taxon>Eukaryota</taxon>
        <taxon>Viridiplantae</taxon>
        <taxon>Streptophyta</taxon>
        <taxon>Embryophyta</taxon>
        <taxon>Tracheophyta</taxon>
        <taxon>Spermatophyta</taxon>
        <taxon>Magnoliopsida</taxon>
        <taxon>eudicotyledons</taxon>
        <taxon>Gunneridae</taxon>
        <taxon>Pentapetalae</taxon>
        <taxon>rosids</taxon>
        <taxon>malvids</taxon>
        <taxon>Brassicales</taxon>
        <taxon>Brassicaceae</taxon>
        <taxon>Camelineae</taxon>
        <taxon>Arabidopsis</taxon>
    </lineage>
</organism>
<dbReference type="InterPro" id="IPR036390">
    <property type="entry name" value="WH_DNA-bd_sf"/>
</dbReference>
<dbReference type="Proteomes" id="UP000006548">
    <property type="component" value="Chromosome 1"/>
</dbReference>
<dbReference type="Gene3D" id="3.40.50.10140">
    <property type="entry name" value="Toll/interleukin-1 receptor homology (TIR) domain"/>
    <property type="match status" value="1"/>
</dbReference>
<dbReference type="ExpressionAtlas" id="Q9CAD9">
    <property type="expression patterns" value="baseline and differential"/>
</dbReference>
<dbReference type="KEGG" id="ath:AT1G63740"/>
<keyword evidence="3" id="KW-0677">Repeat</keyword>
<keyword evidence="12" id="KW-1185">Reference proteome</keyword>
<dbReference type="AlphaFoldDB" id="Q9CAD9"/>
<evidence type="ECO:0000256" key="2">
    <source>
        <dbReference type="ARBA" id="ARBA00022614"/>
    </source>
</evidence>
<dbReference type="InterPro" id="IPR032675">
    <property type="entry name" value="LRR_dom_sf"/>
</dbReference>
<dbReference type="GO" id="GO:0061809">
    <property type="term" value="F:NAD+ nucleosidase activity, cyclic ADP-ribose generating"/>
    <property type="evidence" value="ECO:0007669"/>
    <property type="project" value="UniProtKB-EC"/>
</dbReference>
<dbReference type="InterPro" id="IPR011713">
    <property type="entry name" value="Leu-rich_rpt_3"/>
</dbReference>
<dbReference type="SMART" id="SM00255">
    <property type="entry name" value="TIR"/>
    <property type="match status" value="1"/>
</dbReference>
<gene>
    <name evidence="9 11" type="ordered locus">At1g63740</name>
    <name evidence="10" type="ORF">F24D7.7</name>
    <name evidence="11" type="ORF">F24D7_7</name>
</gene>
<dbReference type="Pfam" id="PF00931">
    <property type="entry name" value="NB-ARC"/>
    <property type="match status" value="1"/>
</dbReference>
<reference evidence="11" key="5">
    <citation type="submission" date="2016-05" db="EMBL/GenBank/DDBJ databases">
        <authorList>
            <person name="Krishnakumar V."/>
            <person name="Cheng C.-Y."/>
            <person name="Chan A.P."/>
            <person name="Schobel S."/>
            <person name="Kim M."/>
            <person name="Ferlanti E.S."/>
            <person name="Belyaeva I."/>
            <person name="Rosen B.D."/>
            <person name="Micklem G."/>
            <person name="Miller J.R."/>
            <person name="Vaughn M."/>
            <person name="Town C.D."/>
        </authorList>
    </citation>
    <scope>NUCLEOTIDE SEQUENCE</scope>
</reference>
<keyword evidence="4" id="KW-0378">Hydrolase</keyword>
<dbReference type="Araport" id="AT1G63740"/>
<sequence>MVNTPFPISPSFMAHLLIHRHFCSRYSILMASSSSSPRTWRYRVFTSFHGPDVRKTFLSHLRKQFICNGTTMFDDQAIERGQTISPELTRGIRESRISIVVLSKNYASSSWCLDELLEILKCKEDIGQIVMTVFYGVDPSDVRKQTGDILKVFKKTCSGKTEEKRRRWSQALNDVGNIAGEHFLNWDNESKMMEKIARDISNKVNTTISRDFEDMVGVETHLEKIQSLLHLDNDDEAMIVGIYGPAGIGKTTIARALHSLLSDRFQLTCFMENLRGSYNSSLDEYGLKLQLQEQLLSKILNQTGMRVYNLSAIQGMLCDQKVLIILDDVDDLKQLEALANETKWFGPGSRVVVTTENQELLKQHDDIKNTYYVDFPTQKEARQIFCRYGFKQSTPQDGFENLSERVIKLCSKLPLGLSVMGLYLRKKTEDDWEDILHRLESSFDSVDRNIERVLRVGYDGLHEKDQLLFLLIAFFFNYKDDDHVKAMLADNNLNVRLGLKTLEYKSLIQRSSGGNIVMHKLLQQVGREAVQRQEPWKRQILIDAHEICNVLETDSGCANVMGISFNVSTIPNGVHISAKAFQNMRNLRFLSIYETRRDVNLRVNVPDDMDFPHRLRSLHWEVYPGKSLPSTFRPEYLVELNLQNNKLEKLWEGTQPLTNLNKLELCGSLRLKELPDLSSATNLKRLDLTGCWSLVEIPSSVGNLHKLEELEMNLCLQLQVVPTHFNLASLRSLRMLGCWELRKFPGISTNITSLVIGDAMLEEMLESIRLWSCLETLVVYGSVITHNFWAVTLIEKMGTDIERIPDCIKDLPALKSLYIGGCPKLFSLPELPGSLRRLTVETCESLKTVSFPIDSPIVSFSFPNCFELGEEARRVITQKAGQMIAYLPGREIPAEFVHRAIGDSLTIRSSFCSIFRICVVVSPKSEMKEEYVGFMCRKRINGCPIGDNLFKAQLRKLQAEHLFIFQFEFLEEDGWLEQDNEVLFKFTTSSEELDIIECGIQILTGETNRNISTYGSYESRSEQVSEYEDGYHSDRRLEFHEQKSLPGWGFCGIFHGFLRCFMV</sequence>
<dbReference type="Gene3D" id="3.40.50.300">
    <property type="entry name" value="P-loop containing nucleotide triphosphate hydrolases"/>
    <property type="match status" value="1"/>
</dbReference>
<dbReference type="FunFam" id="3.40.50.10140:FF:000007">
    <property type="entry name" value="Disease resistance protein (TIR-NBS-LRR class)"/>
    <property type="match status" value="1"/>
</dbReference>
<dbReference type="GO" id="GO:0007165">
    <property type="term" value="P:signal transduction"/>
    <property type="evidence" value="ECO:0007669"/>
    <property type="project" value="InterPro"/>
</dbReference>
<dbReference type="InterPro" id="IPR027417">
    <property type="entry name" value="P-loop_NTPase"/>
</dbReference>